<evidence type="ECO:0000313" key="10">
    <source>
        <dbReference type="Proteomes" id="UP000224130"/>
    </source>
</evidence>
<comment type="function">
    <text evidence="5">Modulates RecA activity.</text>
</comment>
<dbReference type="GO" id="GO:0006282">
    <property type="term" value="P:regulation of DNA repair"/>
    <property type="evidence" value="ECO:0007669"/>
    <property type="project" value="UniProtKB-UniRule"/>
</dbReference>
<evidence type="ECO:0000313" key="9">
    <source>
        <dbReference type="EMBL" id="PFG42807.1"/>
    </source>
</evidence>
<comment type="subcellular location">
    <subcellularLocation>
        <location evidence="1 5">Cytoplasm</location>
    </subcellularLocation>
</comment>
<evidence type="ECO:0000256" key="1">
    <source>
        <dbReference type="ARBA" id="ARBA00004496"/>
    </source>
</evidence>
<dbReference type="InterPro" id="IPR053926">
    <property type="entry name" value="RecX_HTH_1st"/>
</dbReference>
<evidence type="ECO:0000256" key="3">
    <source>
        <dbReference type="ARBA" id="ARBA00018111"/>
    </source>
</evidence>
<feature type="domain" description="RecX second three-helical" evidence="7">
    <location>
        <begin position="84"/>
        <end position="125"/>
    </location>
</feature>
<dbReference type="PANTHER" id="PTHR33602:SF1">
    <property type="entry name" value="REGULATORY PROTEIN RECX FAMILY PROTEIN"/>
    <property type="match status" value="1"/>
</dbReference>
<dbReference type="PANTHER" id="PTHR33602">
    <property type="entry name" value="REGULATORY PROTEIN RECX FAMILY PROTEIN"/>
    <property type="match status" value="1"/>
</dbReference>
<evidence type="ECO:0000256" key="2">
    <source>
        <dbReference type="ARBA" id="ARBA00009695"/>
    </source>
</evidence>
<dbReference type="Pfam" id="PF21982">
    <property type="entry name" value="RecX_HTH1"/>
    <property type="match status" value="1"/>
</dbReference>
<gene>
    <name evidence="5" type="primary">recX</name>
    <name evidence="9" type="ORF">ATJ88_1479</name>
</gene>
<keyword evidence="4 5" id="KW-0963">Cytoplasm</keyword>
<comment type="similarity">
    <text evidence="2 5">Belongs to the RecX family.</text>
</comment>
<feature type="region of interest" description="Disordered" evidence="6">
    <location>
        <begin position="183"/>
        <end position="206"/>
    </location>
</feature>
<dbReference type="GO" id="GO:0005737">
    <property type="term" value="C:cytoplasm"/>
    <property type="evidence" value="ECO:0007669"/>
    <property type="project" value="UniProtKB-SubCell"/>
</dbReference>
<proteinExistence type="inferred from homology"/>
<dbReference type="RefSeq" id="WP_098463259.1">
    <property type="nucleotide sequence ID" value="NZ_PDJJ01000001.1"/>
</dbReference>
<dbReference type="EMBL" id="PDJJ01000001">
    <property type="protein sequence ID" value="PFG42807.1"/>
    <property type="molecule type" value="Genomic_DNA"/>
</dbReference>
<dbReference type="Pfam" id="PF02631">
    <property type="entry name" value="RecX_HTH2"/>
    <property type="match status" value="1"/>
</dbReference>
<accession>A0A2A9EUI7</accession>
<dbReference type="HAMAP" id="MF_01114">
    <property type="entry name" value="RecX"/>
    <property type="match status" value="1"/>
</dbReference>
<evidence type="ECO:0000259" key="7">
    <source>
        <dbReference type="Pfam" id="PF02631"/>
    </source>
</evidence>
<dbReference type="AlphaFoldDB" id="A0A2A9EUI7"/>
<dbReference type="InterPro" id="IPR003783">
    <property type="entry name" value="Regulatory_RecX"/>
</dbReference>
<dbReference type="OrthoDB" id="5244465at2"/>
<protein>
    <recommendedName>
        <fullName evidence="3 5">Regulatory protein RecX</fullName>
    </recommendedName>
</protein>
<feature type="region of interest" description="Disordered" evidence="6">
    <location>
        <begin position="1"/>
        <end position="29"/>
    </location>
</feature>
<dbReference type="Proteomes" id="UP000224130">
    <property type="component" value="Unassembled WGS sequence"/>
</dbReference>
<comment type="caution">
    <text evidence="9">The sequence shown here is derived from an EMBL/GenBank/DDBJ whole genome shotgun (WGS) entry which is preliminary data.</text>
</comment>
<evidence type="ECO:0000256" key="4">
    <source>
        <dbReference type="ARBA" id="ARBA00022490"/>
    </source>
</evidence>
<evidence type="ECO:0000256" key="5">
    <source>
        <dbReference type="HAMAP-Rule" id="MF_01114"/>
    </source>
</evidence>
<reference evidence="9 10" key="1">
    <citation type="submission" date="2017-10" db="EMBL/GenBank/DDBJ databases">
        <title>Sequencing the genomes of 1000 actinobacteria strains.</title>
        <authorList>
            <person name="Klenk H.-P."/>
        </authorList>
    </citation>
    <scope>NUCLEOTIDE SEQUENCE [LARGE SCALE GENOMIC DNA]</scope>
    <source>
        <strain evidence="9 10">DSM 21863</strain>
    </source>
</reference>
<feature type="domain" description="RecX first three-helical" evidence="8">
    <location>
        <begin position="38"/>
        <end position="76"/>
    </location>
</feature>
<dbReference type="Gene3D" id="1.10.10.10">
    <property type="entry name" value="Winged helix-like DNA-binding domain superfamily/Winged helix DNA-binding domain"/>
    <property type="match status" value="2"/>
</dbReference>
<sequence length="206" mass="22166">MNEDDQGGRGVGKRRGRPSVAERLESGDLSLDGATELARESVLRTLTAAPRSRAELARALARKGFPEHVVEPVLDRFEEVALVDDAAYADMIVRTRHAERGQARRAISMELRRRGIDTETAGEALSQIDGDDEAEAAAVLARKHVARTRGLDRDKRVRRAVGALSRKGHSPGVAFAAVTEALRAEGEDEGSGDGFPSTTTEAAADR</sequence>
<organism evidence="9 10">
    <name type="scientific">Isoptericola jiangsuensis</name>
    <dbReference type="NCBI Taxonomy" id="548579"/>
    <lineage>
        <taxon>Bacteria</taxon>
        <taxon>Bacillati</taxon>
        <taxon>Actinomycetota</taxon>
        <taxon>Actinomycetes</taxon>
        <taxon>Micrococcales</taxon>
        <taxon>Promicromonosporaceae</taxon>
        <taxon>Isoptericola</taxon>
    </lineage>
</organism>
<evidence type="ECO:0000259" key="8">
    <source>
        <dbReference type="Pfam" id="PF21982"/>
    </source>
</evidence>
<dbReference type="InterPro" id="IPR036388">
    <property type="entry name" value="WH-like_DNA-bd_sf"/>
</dbReference>
<feature type="compositionally biased region" description="Polar residues" evidence="6">
    <location>
        <begin position="196"/>
        <end position="206"/>
    </location>
</feature>
<evidence type="ECO:0000256" key="6">
    <source>
        <dbReference type="SAM" id="MobiDB-lite"/>
    </source>
</evidence>
<name>A0A2A9EUI7_9MICO</name>
<dbReference type="InterPro" id="IPR053924">
    <property type="entry name" value="RecX_HTH_2nd"/>
</dbReference>
<keyword evidence="10" id="KW-1185">Reference proteome</keyword>